<feature type="non-terminal residue" evidence="2">
    <location>
        <position position="1"/>
    </location>
</feature>
<dbReference type="AlphaFoldDB" id="A0A1B6E5A7"/>
<protein>
    <submittedName>
        <fullName evidence="2">Uncharacterized protein</fullName>
    </submittedName>
</protein>
<sequence length="164" mass="19422">FEPRSRHLSYHEVKEFKKSPSNAFKTTSNDRKTTYDSKKPLNEYNKTNINHIFPVKEKFQQSLKSSSIPYLESKEVMNYIKPNQNAYLIKHGSNPSVENYDILKLKPKYKPQGKTDSRETQISYQMEKLPTVFKSNEDQHNVIRNQEKRIKQKNTNNNNTFCML</sequence>
<dbReference type="EMBL" id="GEDC01004229">
    <property type="protein sequence ID" value="JAS33069.1"/>
    <property type="molecule type" value="Transcribed_RNA"/>
</dbReference>
<feature type="region of interest" description="Disordered" evidence="1">
    <location>
        <begin position="19"/>
        <end position="40"/>
    </location>
</feature>
<organism evidence="2">
    <name type="scientific">Clastoptera arizonana</name>
    <name type="common">Arizona spittle bug</name>
    <dbReference type="NCBI Taxonomy" id="38151"/>
    <lineage>
        <taxon>Eukaryota</taxon>
        <taxon>Metazoa</taxon>
        <taxon>Ecdysozoa</taxon>
        <taxon>Arthropoda</taxon>
        <taxon>Hexapoda</taxon>
        <taxon>Insecta</taxon>
        <taxon>Pterygota</taxon>
        <taxon>Neoptera</taxon>
        <taxon>Paraneoptera</taxon>
        <taxon>Hemiptera</taxon>
        <taxon>Auchenorrhyncha</taxon>
        <taxon>Cercopoidea</taxon>
        <taxon>Clastopteridae</taxon>
        <taxon>Clastoptera</taxon>
    </lineage>
</organism>
<evidence type="ECO:0000256" key="1">
    <source>
        <dbReference type="SAM" id="MobiDB-lite"/>
    </source>
</evidence>
<accession>A0A1B6E5A7</accession>
<reference evidence="2" key="1">
    <citation type="submission" date="2015-12" db="EMBL/GenBank/DDBJ databases">
        <title>De novo transcriptome assembly of four potential Pierce s Disease insect vectors from Arizona vineyards.</title>
        <authorList>
            <person name="Tassone E.E."/>
        </authorList>
    </citation>
    <scope>NUCLEOTIDE SEQUENCE</scope>
</reference>
<name>A0A1B6E5A7_9HEMI</name>
<gene>
    <name evidence="2" type="ORF">g.1012</name>
</gene>
<feature type="compositionally biased region" description="Basic and acidic residues" evidence="1">
    <location>
        <begin position="28"/>
        <end position="40"/>
    </location>
</feature>
<proteinExistence type="predicted"/>
<evidence type="ECO:0000313" key="2">
    <source>
        <dbReference type="EMBL" id="JAS33069.1"/>
    </source>
</evidence>